<gene>
    <name evidence="2" type="ORF">ILUMI_23244</name>
</gene>
<evidence type="ECO:0000256" key="1">
    <source>
        <dbReference type="SAM" id="MobiDB-lite"/>
    </source>
</evidence>
<name>A0A8K0C960_IGNLU</name>
<dbReference type="EMBL" id="VTPC01090579">
    <property type="protein sequence ID" value="KAF2882939.1"/>
    <property type="molecule type" value="Genomic_DNA"/>
</dbReference>
<comment type="caution">
    <text evidence="2">The sequence shown here is derived from an EMBL/GenBank/DDBJ whole genome shotgun (WGS) entry which is preliminary data.</text>
</comment>
<accession>A0A8K0C960</accession>
<dbReference type="Proteomes" id="UP000801492">
    <property type="component" value="Unassembled WGS sequence"/>
</dbReference>
<evidence type="ECO:0000313" key="2">
    <source>
        <dbReference type="EMBL" id="KAF2882939.1"/>
    </source>
</evidence>
<proteinExistence type="predicted"/>
<dbReference type="AlphaFoldDB" id="A0A8K0C960"/>
<protein>
    <submittedName>
        <fullName evidence="2">Uncharacterized protein</fullName>
    </submittedName>
</protein>
<organism evidence="2 3">
    <name type="scientific">Ignelater luminosus</name>
    <name type="common">Cucubano</name>
    <name type="synonym">Pyrophorus luminosus</name>
    <dbReference type="NCBI Taxonomy" id="2038154"/>
    <lineage>
        <taxon>Eukaryota</taxon>
        <taxon>Metazoa</taxon>
        <taxon>Ecdysozoa</taxon>
        <taxon>Arthropoda</taxon>
        <taxon>Hexapoda</taxon>
        <taxon>Insecta</taxon>
        <taxon>Pterygota</taxon>
        <taxon>Neoptera</taxon>
        <taxon>Endopterygota</taxon>
        <taxon>Coleoptera</taxon>
        <taxon>Polyphaga</taxon>
        <taxon>Elateriformia</taxon>
        <taxon>Elateroidea</taxon>
        <taxon>Elateridae</taxon>
        <taxon>Agrypninae</taxon>
        <taxon>Pyrophorini</taxon>
        <taxon>Ignelater</taxon>
    </lineage>
</organism>
<sequence>MSQLIAEAYAKTATIENAISDFRARGVWPVDRYNFKDHQSAAFKVLNCKDAVEKIPDTSENKENIEASGLEAKVLENCKTDASQLQVSIEEILPVPKAMLKITKRIKKSLQPTVVLTSSAHKDVLEKSKRRKTEHKGERNGLPKSQSKTFKRLETTITDQQQALTSAIIEIEANQQDWHCEICEEFLVKDMICCYNKKCMK</sequence>
<evidence type="ECO:0000313" key="3">
    <source>
        <dbReference type="Proteomes" id="UP000801492"/>
    </source>
</evidence>
<keyword evidence="3" id="KW-1185">Reference proteome</keyword>
<reference evidence="2" key="1">
    <citation type="submission" date="2019-08" db="EMBL/GenBank/DDBJ databases">
        <title>The genome of the North American firefly Photinus pyralis.</title>
        <authorList>
            <consortium name="Photinus pyralis genome working group"/>
            <person name="Fallon T.R."/>
            <person name="Sander Lower S.E."/>
            <person name="Weng J.-K."/>
        </authorList>
    </citation>
    <scope>NUCLEOTIDE SEQUENCE</scope>
    <source>
        <strain evidence="2">TRF0915ILg1</strain>
        <tissue evidence="2">Whole body</tissue>
    </source>
</reference>
<feature type="region of interest" description="Disordered" evidence="1">
    <location>
        <begin position="125"/>
        <end position="150"/>
    </location>
</feature>